<comment type="function">
    <text evidence="2">Catalyzes the condensation of (S)-aspartate-beta-semialdehyde [(S)-ASA] and pyruvate to 4-hydroxy-tetrahydrodipicolinate (HTPA).</text>
</comment>
<dbReference type="InterPro" id="IPR005263">
    <property type="entry name" value="DapA"/>
</dbReference>
<evidence type="ECO:0000256" key="13">
    <source>
        <dbReference type="ARBA" id="ARBA00023239"/>
    </source>
</evidence>
<keyword evidence="14" id="KW-0704">Schiff base</keyword>
<feature type="active site" description="Proton donor/acceptor" evidence="21">
    <location>
        <position position="172"/>
    </location>
</feature>
<comment type="catalytic activity">
    <reaction evidence="18">
        <text>(4S)-4-hydroxy-2-oxoglutarate = glyoxylate + pyruvate</text>
        <dbReference type="Rhea" id="RHEA:35639"/>
        <dbReference type="ChEBI" id="CHEBI:15361"/>
        <dbReference type="ChEBI" id="CHEBI:36655"/>
        <dbReference type="ChEBI" id="CHEBI:71685"/>
        <dbReference type="EC" id="4.1.3.16"/>
    </reaction>
</comment>
<protein>
    <recommendedName>
        <fullName evidence="8">4-hydroxy-2-oxoglutarate aldolase, mitochondrial</fullName>
        <ecNumber evidence="7">4.1.3.16</ecNumber>
        <ecNumber evidence="6">4.3.3.7</ecNumber>
    </recommendedName>
    <alternativeName>
        <fullName evidence="16">Dihydrodipicolinate synthase-like</fullName>
    </alternativeName>
    <alternativeName>
        <fullName evidence="15">Probable 2-keto-4-hydroxyglutarate aldolase</fullName>
    </alternativeName>
</protein>
<evidence type="ECO:0000256" key="9">
    <source>
        <dbReference type="ARBA" id="ARBA00022490"/>
    </source>
</evidence>
<dbReference type="InterPro" id="IPR002220">
    <property type="entry name" value="DapA-like"/>
</dbReference>
<dbReference type="AlphaFoldDB" id="A0A4D9DDI9"/>
<evidence type="ECO:0000256" key="19">
    <source>
        <dbReference type="ARBA" id="ARBA00047836"/>
    </source>
</evidence>
<evidence type="ECO:0000256" key="16">
    <source>
        <dbReference type="ARBA" id="ARBA00032879"/>
    </source>
</evidence>
<dbReference type="EC" id="4.1.3.16" evidence="7"/>
<dbReference type="PRINTS" id="PR00146">
    <property type="entry name" value="DHPICSNTHASE"/>
</dbReference>
<reference evidence="23 24" key="2">
    <citation type="submission" date="2019-04" db="EMBL/GenBank/DDBJ databases">
        <title>The genome sequence of big-headed turtle.</title>
        <authorList>
            <person name="Gong S."/>
        </authorList>
    </citation>
    <scope>NUCLEOTIDE SEQUENCE [LARGE SCALE GENOMIC DNA]</scope>
    <source>
        <strain evidence="23">DO16091913</strain>
        <tissue evidence="23">Muscle</tissue>
    </source>
</reference>
<dbReference type="EC" id="4.3.3.7" evidence="6"/>
<dbReference type="PANTHER" id="PTHR12128">
    <property type="entry name" value="DIHYDRODIPICOLINATE SYNTHASE"/>
    <property type="match status" value="1"/>
</dbReference>
<evidence type="ECO:0000256" key="14">
    <source>
        <dbReference type="ARBA" id="ARBA00023270"/>
    </source>
</evidence>
<comment type="subunit">
    <text evidence="5">Homotetramer.</text>
</comment>
<keyword evidence="12" id="KW-0457">Lysine biosynthesis</keyword>
<dbReference type="STRING" id="55544.A0A4D9DDI9"/>
<dbReference type="GO" id="GO:0005829">
    <property type="term" value="C:cytosol"/>
    <property type="evidence" value="ECO:0007669"/>
    <property type="project" value="TreeGrafter"/>
</dbReference>
<evidence type="ECO:0000256" key="7">
    <source>
        <dbReference type="ARBA" id="ARBA00012215"/>
    </source>
</evidence>
<evidence type="ECO:0000256" key="17">
    <source>
        <dbReference type="ARBA" id="ARBA00033610"/>
    </source>
</evidence>
<dbReference type="HAMAP" id="MF_00418">
    <property type="entry name" value="DapA"/>
    <property type="match status" value="1"/>
</dbReference>
<evidence type="ECO:0000313" key="23">
    <source>
        <dbReference type="EMBL" id="TFJ95380.1"/>
    </source>
</evidence>
<dbReference type="Gene3D" id="3.20.20.70">
    <property type="entry name" value="Aldolase class I"/>
    <property type="match status" value="1"/>
</dbReference>
<comment type="similarity">
    <text evidence="4 20">Belongs to the DapA family.</text>
</comment>
<accession>A0A4D9DDI9</accession>
<dbReference type="PROSITE" id="PS00665">
    <property type="entry name" value="DHDPS_1"/>
    <property type="match status" value="1"/>
</dbReference>
<dbReference type="Pfam" id="PF00701">
    <property type="entry name" value="DHDPS"/>
    <property type="match status" value="1"/>
</dbReference>
<dbReference type="UniPathway" id="UPA00034">
    <property type="reaction ID" value="UER00017"/>
</dbReference>
<keyword evidence="11" id="KW-0220">Diaminopimelate biosynthesis</keyword>
<gene>
    <name evidence="23" type="ORF">DR999_PMT23089</name>
</gene>
<comment type="pathway">
    <text evidence="3">Amino-acid biosynthesis; L-lysine biosynthesis via DAP pathway; (S)-tetrahydrodipicolinate from L-aspartate: step 3/4.</text>
</comment>
<comment type="function">
    <text evidence="1">Catalyzes the final step in the metabolic pathway of hydroxyproline.</text>
</comment>
<dbReference type="InterPro" id="IPR020625">
    <property type="entry name" value="Schiff_base-form_aldolases_AS"/>
</dbReference>
<dbReference type="EMBL" id="QXTE01008061">
    <property type="protein sequence ID" value="TFJ95380.1"/>
    <property type="molecule type" value="Genomic_DNA"/>
</dbReference>
<dbReference type="PANTHER" id="PTHR12128:SF66">
    <property type="entry name" value="4-HYDROXY-2-OXOGLUTARATE ALDOLASE, MITOCHONDRIAL"/>
    <property type="match status" value="1"/>
</dbReference>
<dbReference type="PROSITE" id="PS00666">
    <property type="entry name" value="DHDPS_2"/>
    <property type="match status" value="1"/>
</dbReference>
<evidence type="ECO:0000256" key="11">
    <source>
        <dbReference type="ARBA" id="ARBA00022915"/>
    </source>
</evidence>
<comment type="caution">
    <text evidence="23">The sequence shown here is derived from an EMBL/GenBank/DDBJ whole genome shotgun (WGS) entry which is preliminary data.</text>
</comment>
<feature type="binding site" evidence="22">
    <location>
        <position position="84"/>
    </location>
    <ligand>
        <name>pyruvate</name>
        <dbReference type="ChEBI" id="CHEBI:15361"/>
    </ligand>
</feature>
<sequence length="341" mass="35492">MLIISDKNPSLDLSCFSLDDSHMITEITPTDSAHHRASQAFGRNLVALVSPMQSDGTLCRVSLQRLVTHLLDHGCDGLVVNGTTGESPTITDDELGALIGEVATQAAGRARVIAGVGTYDTAHTLRRAQLAESAGADGLLLVAPYYSKPTQKGMIAHLTAAAEATTLPVMLYDIPGRTGAALDAETLRTLAHHPRILAVKDAKGNLNEAMTLMHSSPLAYYCGIDELNLPYLACGASGLVSVVGNVVPQLNRALLEAIDASDLPAARRTHAETLPLTHAMMGLLPGTVTAKAALAHLGILTSATVRAPLVEADPEELITLHAALGGVAPTQGGEITNAHPA</sequence>
<dbReference type="SMART" id="SM01130">
    <property type="entry name" value="DHDPS"/>
    <property type="match status" value="1"/>
</dbReference>
<evidence type="ECO:0000256" key="2">
    <source>
        <dbReference type="ARBA" id="ARBA00003294"/>
    </source>
</evidence>
<dbReference type="SUPFAM" id="SSF51569">
    <property type="entry name" value="Aldolase"/>
    <property type="match status" value="1"/>
</dbReference>
<dbReference type="InterPro" id="IPR020624">
    <property type="entry name" value="Schiff_base-form_aldolases_CS"/>
</dbReference>
<evidence type="ECO:0000256" key="15">
    <source>
        <dbReference type="ARBA" id="ARBA00030874"/>
    </source>
</evidence>
<dbReference type="GO" id="GO:0008700">
    <property type="term" value="F:(R,S)-4-hydroxy-2-oxoglutarate aldolase activity"/>
    <property type="evidence" value="ECO:0007669"/>
    <property type="project" value="UniProtKB-EC"/>
</dbReference>
<evidence type="ECO:0000256" key="21">
    <source>
        <dbReference type="PIRSR" id="PIRSR001365-1"/>
    </source>
</evidence>
<comment type="catalytic activity">
    <reaction evidence="19">
        <text>L-aspartate 4-semialdehyde + pyruvate = (2S,4S)-4-hydroxy-2,3,4,5-tetrahydrodipicolinate + H2O + H(+)</text>
        <dbReference type="Rhea" id="RHEA:34171"/>
        <dbReference type="ChEBI" id="CHEBI:15361"/>
        <dbReference type="ChEBI" id="CHEBI:15377"/>
        <dbReference type="ChEBI" id="CHEBI:15378"/>
        <dbReference type="ChEBI" id="CHEBI:67139"/>
        <dbReference type="ChEBI" id="CHEBI:537519"/>
        <dbReference type="EC" id="4.3.3.7"/>
    </reaction>
</comment>
<evidence type="ECO:0000256" key="22">
    <source>
        <dbReference type="PIRSR" id="PIRSR001365-2"/>
    </source>
</evidence>
<keyword evidence="24" id="KW-1185">Reference proteome</keyword>
<dbReference type="InterPro" id="IPR013785">
    <property type="entry name" value="Aldolase_TIM"/>
</dbReference>
<dbReference type="CDD" id="cd00950">
    <property type="entry name" value="DHDPS"/>
    <property type="match status" value="1"/>
</dbReference>
<comment type="catalytic activity">
    <reaction evidence="17">
        <text>(4R)-4-hydroxy-2-oxoglutarate = glyoxylate + pyruvate</text>
        <dbReference type="Rhea" id="RHEA:30687"/>
        <dbReference type="ChEBI" id="CHEBI:15361"/>
        <dbReference type="ChEBI" id="CHEBI:36655"/>
        <dbReference type="ChEBI" id="CHEBI:62213"/>
        <dbReference type="EC" id="4.1.3.16"/>
    </reaction>
</comment>
<name>A0A4D9DDI9_9SAUR</name>
<dbReference type="GO" id="GO:0019877">
    <property type="term" value="P:diaminopimelate biosynthetic process"/>
    <property type="evidence" value="ECO:0007669"/>
    <property type="project" value="UniProtKB-KW"/>
</dbReference>
<organism evidence="23 24">
    <name type="scientific">Platysternon megacephalum</name>
    <name type="common">big-headed turtle</name>
    <dbReference type="NCBI Taxonomy" id="55544"/>
    <lineage>
        <taxon>Eukaryota</taxon>
        <taxon>Metazoa</taxon>
        <taxon>Chordata</taxon>
        <taxon>Craniata</taxon>
        <taxon>Vertebrata</taxon>
        <taxon>Euteleostomi</taxon>
        <taxon>Archelosauria</taxon>
        <taxon>Testudinata</taxon>
        <taxon>Testudines</taxon>
        <taxon>Cryptodira</taxon>
        <taxon>Durocryptodira</taxon>
        <taxon>Testudinoidea</taxon>
        <taxon>Platysternidae</taxon>
        <taxon>Platysternon</taxon>
    </lineage>
</organism>
<feature type="binding site" evidence="22">
    <location>
        <position position="240"/>
    </location>
    <ligand>
        <name>pyruvate</name>
        <dbReference type="ChEBI" id="CHEBI:15361"/>
    </ligand>
</feature>
<keyword evidence="10" id="KW-0028">Amino-acid biosynthesis</keyword>
<evidence type="ECO:0000256" key="3">
    <source>
        <dbReference type="ARBA" id="ARBA00005120"/>
    </source>
</evidence>
<dbReference type="GO" id="GO:0008840">
    <property type="term" value="F:4-hydroxy-tetrahydrodipicolinate synthase activity"/>
    <property type="evidence" value="ECO:0007669"/>
    <property type="project" value="UniProtKB-EC"/>
</dbReference>
<evidence type="ECO:0000313" key="24">
    <source>
        <dbReference type="Proteomes" id="UP000297703"/>
    </source>
</evidence>
<keyword evidence="9" id="KW-0963">Cytoplasm</keyword>
<evidence type="ECO:0000256" key="6">
    <source>
        <dbReference type="ARBA" id="ARBA00012086"/>
    </source>
</evidence>
<evidence type="ECO:0000256" key="12">
    <source>
        <dbReference type="ARBA" id="ARBA00023154"/>
    </source>
</evidence>
<dbReference type="PIRSF" id="PIRSF001365">
    <property type="entry name" value="DHDPS"/>
    <property type="match status" value="1"/>
</dbReference>
<dbReference type="NCBIfam" id="TIGR00674">
    <property type="entry name" value="dapA"/>
    <property type="match status" value="1"/>
</dbReference>
<evidence type="ECO:0000256" key="8">
    <source>
        <dbReference type="ARBA" id="ARBA00018425"/>
    </source>
</evidence>
<evidence type="ECO:0000256" key="4">
    <source>
        <dbReference type="ARBA" id="ARBA00007592"/>
    </source>
</evidence>
<evidence type="ECO:0000256" key="5">
    <source>
        <dbReference type="ARBA" id="ARBA00011881"/>
    </source>
</evidence>
<proteinExistence type="inferred from homology"/>
<dbReference type="Proteomes" id="UP000297703">
    <property type="component" value="Unassembled WGS sequence"/>
</dbReference>
<keyword evidence="13 20" id="KW-0456">Lyase</keyword>
<dbReference type="GO" id="GO:0009089">
    <property type="term" value="P:lysine biosynthetic process via diaminopimelate"/>
    <property type="evidence" value="ECO:0007669"/>
    <property type="project" value="UniProtKB-UniPathway"/>
</dbReference>
<evidence type="ECO:0000256" key="20">
    <source>
        <dbReference type="PIRNR" id="PIRNR001365"/>
    </source>
</evidence>
<dbReference type="OrthoDB" id="191315at2759"/>
<evidence type="ECO:0000256" key="1">
    <source>
        <dbReference type="ARBA" id="ARBA00002577"/>
    </source>
</evidence>
<evidence type="ECO:0000256" key="10">
    <source>
        <dbReference type="ARBA" id="ARBA00022605"/>
    </source>
</evidence>
<reference evidence="23 24" key="1">
    <citation type="submission" date="2019-04" db="EMBL/GenBank/DDBJ databases">
        <title>Draft genome of the big-headed turtle Platysternon megacephalum.</title>
        <authorList>
            <person name="Gong S."/>
        </authorList>
    </citation>
    <scope>NUCLEOTIDE SEQUENCE [LARGE SCALE GENOMIC DNA]</scope>
    <source>
        <strain evidence="23">DO16091913</strain>
        <tissue evidence="23">Muscle</tissue>
    </source>
</reference>
<evidence type="ECO:0000256" key="18">
    <source>
        <dbReference type="ARBA" id="ARBA00033613"/>
    </source>
</evidence>
<feature type="active site" description="Schiff-base intermediate with substrate" evidence="21">
    <location>
        <position position="200"/>
    </location>
</feature>